<gene>
    <name evidence="16" type="ORF">MG293_003075</name>
</gene>
<dbReference type="PROSITE" id="PS00128">
    <property type="entry name" value="GLYCOSYL_HYDROL_F22_1"/>
    <property type="match status" value="1"/>
</dbReference>
<proteinExistence type="inferred from homology"/>
<evidence type="ECO:0000256" key="13">
    <source>
        <dbReference type="ARBA" id="ARBA00031746"/>
    </source>
</evidence>
<evidence type="ECO:0000313" key="17">
    <source>
        <dbReference type="Proteomes" id="UP001214576"/>
    </source>
</evidence>
<comment type="subcellular location">
    <subcellularLocation>
        <location evidence="2">Secreted</location>
    </subcellularLocation>
</comment>
<evidence type="ECO:0000259" key="15">
    <source>
        <dbReference type="PROSITE" id="PS00128"/>
    </source>
</evidence>
<evidence type="ECO:0000256" key="12">
    <source>
        <dbReference type="ARBA" id="ARBA00023180"/>
    </source>
</evidence>
<comment type="caution">
    <text evidence="16">The sequence shown here is derived from an EMBL/GenBank/DDBJ whole genome shotgun (WGS) entry which is preliminary data.</text>
</comment>
<dbReference type="GO" id="GO:0005509">
    <property type="term" value="F:calcium ion binding"/>
    <property type="evidence" value="ECO:0007669"/>
    <property type="project" value="InterPro"/>
</dbReference>
<dbReference type="InterPro" id="IPR001916">
    <property type="entry name" value="Glyco_hydro_22"/>
</dbReference>
<evidence type="ECO:0000256" key="6">
    <source>
        <dbReference type="ARBA" id="ARBA00022723"/>
    </source>
</evidence>
<dbReference type="InterPro" id="IPR023346">
    <property type="entry name" value="Lysozyme-like_dom_sf"/>
</dbReference>
<dbReference type="GO" id="GO:0004461">
    <property type="term" value="F:lactose synthase activity"/>
    <property type="evidence" value="ECO:0007669"/>
    <property type="project" value="InterPro"/>
</dbReference>
<evidence type="ECO:0000256" key="8">
    <source>
        <dbReference type="ARBA" id="ARBA00022743"/>
    </source>
</evidence>
<keyword evidence="12" id="KW-0325">Glycoprotein</keyword>
<dbReference type="SUPFAM" id="SSF53955">
    <property type="entry name" value="Lysozyme-like"/>
    <property type="match status" value="1"/>
</dbReference>
<evidence type="ECO:0000256" key="14">
    <source>
        <dbReference type="RuleBase" id="RU004440"/>
    </source>
</evidence>
<dbReference type="Pfam" id="PF00062">
    <property type="entry name" value="Lys"/>
    <property type="match status" value="1"/>
</dbReference>
<evidence type="ECO:0000256" key="1">
    <source>
        <dbReference type="ARBA" id="ARBA00002592"/>
    </source>
</evidence>
<dbReference type="GO" id="GO:0005989">
    <property type="term" value="P:lactose biosynthetic process"/>
    <property type="evidence" value="ECO:0007669"/>
    <property type="project" value="UniProtKB-KW"/>
</dbReference>
<evidence type="ECO:0000256" key="11">
    <source>
        <dbReference type="ARBA" id="ARBA00023157"/>
    </source>
</evidence>
<dbReference type="SMART" id="SM00263">
    <property type="entry name" value="LYZ1"/>
    <property type="match status" value="1"/>
</dbReference>
<evidence type="ECO:0000256" key="4">
    <source>
        <dbReference type="ARBA" id="ARBA00017299"/>
    </source>
</evidence>
<dbReference type="PRINTS" id="PR00136">
    <property type="entry name" value="LACTALBUMIN"/>
</dbReference>
<name>A0AAD4YD41_OVIAM</name>
<dbReference type="GO" id="GO:0050829">
    <property type="term" value="P:defense response to Gram-negative bacterium"/>
    <property type="evidence" value="ECO:0007669"/>
    <property type="project" value="TreeGrafter"/>
</dbReference>
<dbReference type="PRINTS" id="PR00135">
    <property type="entry name" value="LYZLACT"/>
</dbReference>
<evidence type="ECO:0000256" key="3">
    <source>
        <dbReference type="ARBA" id="ARBA00011582"/>
    </source>
</evidence>
<evidence type="ECO:0000256" key="10">
    <source>
        <dbReference type="ARBA" id="ARBA00023091"/>
    </source>
</evidence>
<dbReference type="Proteomes" id="UP001214576">
    <property type="component" value="Unassembled WGS sequence"/>
</dbReference>
<dbReference type="PROSITE" id="PS51348">
    <property type="entry name" value="GLYCOSYL_HYDROL_F22_2"/>
    <property type="match status" value="1"/>
</dbReference>
<organism evidence="16 17">
    <name type="scientific">Ovis ammon polii</name>
    <dbReference type="NCBI Taxonomy" id="230172"/>
    <lineage>
        <taxon>Eukaryota</taxon>
        <taxon>Metazoa</taxon>
        <taxon>Chordata</taxon>
        <taxon>Craniata</taxon>
        <taxon>Vertebrata</taxon>
        <taxon>Euteleostomi</taxon>
        <taxon>Mammalia</taxon>
        <taxon>Eutheria</taxon>
        <taxon>Laurasiatheria</taxon>
        <taxon>Artiodactyla</taxon>
        <taxon>Ruminantia</taxon>
        <taxon>Pecora</taxon>
        <taxon>Bovidae</taxon>
        <taxon>Caprinae</taxon>
        <taxon>Ovis</taxon>
    </lineage>
</organism>
<accession>A0AAD4YD41</accession>
<feature type="domain" description="Glycosyl hydrolases family 22 (GH22)" evidence="15">
    <location>
        <begin position="95"/>
        <end position="113"/>
    </location>
</feature>
<protein>
    <recommendedName>
        <fullName evidence="4">Alpha-lactalbumin</fullName>
    </recommendedName>
    <alternativeName>
        <fullName evidence="13">Lactose synthase B protein</fullName>
    </alternativeName>
</protein>
<evidence type="ECO:0000256" key="2">
    <source>
        <dbReference type="ARBA" id="ARBA00004613"/>
    </source>
</evidence>
<evidence type="ECO:0000256" key="9">
    <source>
        <dbReference type="ARBA" id="ARBA00022837"/>
    </source>
</evidence>
<keyword evidence="6" id="KW-0479">Metal-binding</keyword>
<dbReference type="GO" id="GO:0005576">
    <property type="term" value="C:extracellular region"/>
    <property type="evidence" value="ECO:0007669"/>
    <property type="project" value="UniProtKB-SubCell"/>
</dbReference>
<dbReference type="FunFam" id="1.10.530.10:FF:000014">
    <property type="entry name" value="Alpha-lactalbumin"/>
    <property type="match status" value="1"/>
</dbReference>
<comment type="subunit">
    <text evidence="3">Lactose synthase (LS) is a heterodimer of a catalytic component, beta1,4-galactosyltransferase (beta4Gal-T1) and a regulatory component, alpha-lactalbumin (LA).</text>
</comment>
<dbReference type="PANTHER" id="PTHR11407:SF32">
    <property type="entry name" value="ALPHA-LACTALBUMIN"/>
    <property type="match status" value="1"/>
</dbReference>
<dbReference type="GO" id="GO:0050830">
    <property type="term" value="P:defense response to Gram-positive bacterium"/>
    <property type="evidence" value="ECO:0007669"/>
    <property type="project" value="TreeGrafter"/>
</dbReference>
<evidence type="ECO:0000256" key="7">
    <source>
        <dbReference type="ARBA" id="ARBA00022729"/>
    </source>
</evidence>
<keyword evidence="5" id="KW-0964">Secreted</keyword>
<dbReference type="Gene3D" id="1.10.530.10">
    <property type="match status" value="1"/>
</dbReference>
<keyword evidence="9" id="KW-0106">Calcium</keyword>
<comment type="similarity">
    <text evidence="14">Belongs to the glycosyl hydrolase 22 family.</text>
</comment>
<dbReference type="InterPro" id="IPR000545">
    <property type="entry name" value="Lactalbumin"/>
</dbReference>
<keyword evidence="17" id="KW-1185">Reference proteome</keyword>
<dbReference type="PANTHER" id="PTHR11407">
    <property type="entry name" value="LYSOZYME C"/>
    <property type="match status" value="1"/>
</dbReference>
<keyword evidence="11" id="KW-1015">Disulfide bond</keyword>
<keyword evidence="7" id="KW-0732">Signal</keyword>
<comment type="function">
    <text evidence="1">Regulatory subunit of lactose synthase, changes the substrate specificity of galactosyltransferase in the mammary gland making glucose a good acceptor substrate for this enzyme. This enables LS to synthesize lactose, the major carbohydrate component of milk. In other tissues, galactosyltransferase transfers galactose onto the N-acetylglucosamine of the oligosaccharide chains in glycoproteins.</text>
</comment>
<dbReference type="InterPro" id="IPR019799">
    <property type="entry name" value="Glyco_hydro_22_CS"/>
</dbReference>
<reference evidence="16" key="1">
    <citation type="submission" date="2022-03" db="EMBL/GenBank/DDBJ databases">
        <title>Genomic analyses of argali, domestic sheep and their hybrids provide insights into chromosomal evolution, heterosis and genetic basis of agronomic traits.</title>
        <authorList>
            <person name="Li M."/>
        </authorList>
    </citation>
    <scope>NUCLEOTIDE SEQUENCE</scope>
    <source>
        <strain evidence="16">CAU-MHL-2022a</strain>
        <tissue evidence="16">Skin</tissue>
    </source>
</reference>
<dbReference type="AlphaFoldDB" id="A0AAD4YD41"/>
<sequence length="245" mass="28026">MPGPLRLFPQIKGGILFHATQAEQLTKCEAFQKLKDLKDYGGVSLPEWVCTAFHTSGYDTQAIVQNNDSTEYGLFQINNKIWCKDDQNPHSRNICNISCDKFLDDDLTDDIVCAKKILDKVGINYCTFVFGLEKKPSFVNKVKDTNVSSMRYESKIWLEEVLSFSLWQMRKLRKRELKSFVFRTGQEQLLHEEFHTLTWSVSPARARAGSTCSVFVSDLALCPLQEQLQVQSARILAPDLTLDFL</sequence>
<evidence type="ECO:0000256" key="5">
    <source>
        <dbReference type="ARBA" id="ARBA00022525"/>
    </source>
</evidence>
<evidence type="ECO:0000313" key="16">
    <source>
        <dbReference type="EMBL" id="KAI4546520.1"/>
    </source>
</evidence>
<dbReference type="GO" id="GO:0003796">
    <property type="term" value="F:lysozyme activity"/>
    <property type="evidence" value="ECO:0007669"/>
    <property type="project" value="TreeGrafter"/>
</dbReference>
<keyword evidence="8" id="KW-0494">Milk protein</keyword>
<keyword evidence="10" id="KW-0422">Lactose biosynthesis</keyword>
<dbReference type="EMBL" id="JAKZEL010000002">
    <property type="protein sequence ID" value="KAI4546520.1"/>
    <property type="molecule type" value="Genomic_DNA"/>
</dbReference>